<name>A0ABX7I5Q9_9BACT</name>
<dbReference type="Proteomes" id="UP000612680">
    <property type="component" value="Chromosome"/>
</dbReference>
<dbReference type="Pfam" id="PF04773">
    <property type="entry name" value="FecR"/>
    <property type="match status" value="1"/>
</dbReference>
<proteinExistence type="predicted"/>
<feature type="domain" description="Protein FecR C-terminal" evidence="2">
    <location>
        <begin position="325"/>
        <end position="391"/>
    </location>
</feature>
<dbReference type="EMBL" id="CP056775">
    <property type="protein sequence ID" value="QRR01280.1"/>
    <property type="molecule type" value="Genomic_DNA"/>
</dbReference>
<evidence type="ECO:0000259" key="2">
    <source>
        <dbReference type="Pfam" id="PF16344"/>
    </source>
</evidence>
<dbReference type="Gene3D" id="2.60.120.1440">
    <property type="match status" value="1"/>
</dbReference>
<dbReference type="RefSeq" id="WP_204663435.1">
    <property type="nucleotide sequence ID" value="NZ_CP056775.1"/>
</dbReference>
<dbReference type="InterPro" id="IPR006860">
    <property type="entry name" value="FecR"/>
</dbReference>
<feature type="domain" description="FecR protein" evidence="1">
    <location>
        <begin position="189"/>
        <end position="283"/>
    </location>
</feature>
<dbReference type="InterPro" id="IPR012373">
    <property type="entry name" value="Ferrdict_sens_TM"/>
</dbReference>
<gene>
    <name evidence="3" type="ORF">HWI92_10370</name>
</gene>
<keyword evidence="4" id="KW-1185">Reference proteome</keyword>
<dbReference type="InterPro" id="IPR032508">
    <property type="entry name" value="FecR_C"/>
</dbReference>
<sequence>MNKPEDRLQHLFNRYYQGTASAAEQEEFMSLVRTGKYDALLEEWLKDSWMNPQESSELFSNEKSNAILDSILQASRQKPASSAKVFNLNWARYAAAAMLVLTGLGLWYHVRKSENPVTGELRVARVTDVKPGGNKALLTLSDGSAIALDKVKSGFVARQGNAEISKAQDGIFVYHAGTTGSSDKLSMNKIATPKGGQYQVQLPDGSKVWLNASSSIRFPSVFAGKERKVEITGEAYFEVAKDKSKPFRVSFNQSEVLVLGTTFNIMAYPEEGISKTTLVEGSVSIRHVGRKAQLKPGQQAAVLSSGQIKTRYTPVEEALAWKNGEFYFQDAGVEEVMRQLSRWYDVQISYEGKIPLKQFTGRISRQVNLSEITGMLRFAGVNCRLQDKQIMVEP</sequence>
<evidence type="ECO:0000313" key="3">
    <source>
        <dbReference type="EMBL" id="QRR01280.1"/>
    </source>
</evidence>
<protein>
    <submittedName>
        <fullName evidence="3">FecR domain-containing protein</fullName>
    </submittedName>
</protein>
<dbReference type="PANTHER" id="PTHR30273">
    <property type="entry name" value="PERIPLASMIC SIGNAL SENSOR AND SIGMA FACTOR ACTIVATOR FECR-RELATED"/>
    <property type="match status" value="1"/>
</dbReference>
<evidence type="ECO:0000259" key="1">
    <source>
        <dbReference type="Pfam" id="PF04773"/>
    </source>
</evidence>
<evidence type="ECO:0000313" key="4">
    <source>
        <dbReference type="Proteomes" id="UP000612680"/>
    </source>
</evidence>
<reference evidence="3 4" key="1">
    <citation type="submission" date="2020-06" db="EMBL/GenBank/DDBJ databases">
        <title>Dyadobacter sandarakinus sp. nov., isolated from the soil of the Arctic Yellow River Station.</title>
        <authorList>
            <person name="Zhang Y."/>
            <person name="Peng F."/>
        </authorList>
    </citation>
    <scope>NUCLEOTIDE SEQUENCE [LARGE SCALE GENOMIC DNA]</scope>
    <source>
        <strain evidence="3 4">Q3-56</strain>
    </source>
</reference>
<dbReference type="Gene3D" id="3.55.50.30">
    <property type="match status" value="1"/>
</dbReference>
<accession>A0ABX7I5Q9</accession>
<dbReference type="PANTHER" id="PTHR30273:SF2">
    <property type="entry name" value="PROTEIN FECR"/>
    <property type="match status" value="1"/>
</dbReference>
<organism evidence="3 4">
    <name type="scientific">Dyadobacter sandarakinus</name>
    <dbReference type="NCBI Taxonomy" id="2747268"/>
    <lineage>
        <taxon>Bacteria</taxon>
        <taxon>Pseudomonadati</taxon>
        <taxon>Bacteroidota</taxon>
        <taxon>Cytophagia</taxon>
        <taxon>Cytophagales</taxon>
        <taxon>Spirosomataceae</taxon>
        <taxon>Dyadobacter</taxon>
    </lineage>
</organism>
<dbReference type="Pfam" id="PF16344">
    <property type="entry name" value="FecR_C"/>
    <property type="match status" value="1"/>
</dbReference>